<dbReference type="OrthoDB" id="7777654at2759"/>
<protein>
    <recommendedName>
        <fullName evidence="3">FAD-dependent oxidoreductase 2 FAD-binding domain-containing protein</fullName>
    </recommendedName>
</protein>
<evidence type="ECO:0000313" key="4">
    <source>
        <dbReference type="EMBL" id="PLB46335.1"/>
    </source>
</evidence>
<keyword evidence="1" id="KW-0285">Flavoprotein</keyword>
<proteinExistence type="predicted"/>
<dbReference type="AlphaFoldDB" id="A0A2I2G0C1"/>
<feature type="non-terminal residue" evidence="4">
    <location>
        <position position="55"/>
    </location>
</feature>
<dbReference type="Pfam" id="PF00890">
    <property type="entry name" value="FAD_binding_2"/>
    <property type="match status" value="1"/>
</dbReference>
<comment type="caution">
    <text evidence="4">The sequence shown here is derived from an EMBL/GenBank/DDBJ whole genome shotgun (WGS) entry which is preliminary data.</text>
</comment>
<evidence type="ECO:0000256" key="2">
    <source>
        <dbReference type="ARBA" id="ARBA00023002"/>
    </source>
</evidence>
<dbReference type="Proteomes" id="UP000234275">
    <property type="component" value="Unassembled WGS sequence"/>
</dbReference>
<dbReference type="Gene3D" id="3.90.700.10">
    <property type="entry name" value="Succinate dehydrogenase/fumarate reductase flavoprotein, catalytic domain"/>
    <property type="match status" value="1"/>
</dbReference>
<dbReference type="EMBL" id="MSFO01000006">
    <property type="protein sequence ID" value="PLB46335.1"/>
    <property type="molecule type" value="Genomic_DNA"/>
</dbReference>
<dbReference type="RefSeq" id="XP_024701637.1">
    <property type="nucleotide sequence ID" value="XM_024843278.1"/>
</dbReference>
<accession>A0A2I2G0C1</accession>
<keyword evidence="2" id="KW-0560">Oxidoreductase</keyword>
<dbReference type="InterPro" id="IPR036188">
    <property type="entry name" value="FAD/NAD-bd_sf"/>
</dbReference>
<gene>
    <name evidence="4" type="ORF">P170DRAFT_314894</name>
</gene>
<dbReference type="GO" id="GO:0016491">
    <property type="term" value="F:oxidoreductase activity"/>
    <property type="evidence" value="ECO:0007669"/>
    <property type="project" value="UniProtKB-KW"/>
</dbReference>
<evidence type="ECO:0000313" key="5">
    <source>
        <dbReference type="Proteomes" id="UP000234275"/>
    </source>
</evidence>
<keyword evidence="5" id="KW-1185">Reference proteome</keyword>
<feature type="non-terminal residue" evidence="4">
    <location>
        <position position="1"/>
    </location>
</feature>
<feature type="domain" description="FAD-dependent oxidoreductase 2 FAD-binding" evidence="3">
    <location>
        <begin position="7"/>
        <end position="54"/>
    </location>
</feature>
<dbReference type="InterPro" id="IPR003953">
    <property type="entry name" value="FAD-dep_OxRdtase_2_FAD-bd"/>
</dbReference>
<dbReference type="VEuPathDB" id="FungiDB:P170DRAFT_314894"/>
<dbReference type="InterPro" id="IPR027477">
    <property type="entry name" value="Succ_DH/fumarate_Rdtase_cat_sf"/>
</dbReference>
<evidence type="ECO:0000259" key="3">
    <source>
        <dbReference type="Pfam" id="PF00890"/>
    </source>
</evidence>
<sequence length="55" mass="5933">ARPLNTPPYLAFPLAAAIIYTFSGLTTDTETRVLTQQGTIPNLYAAGEVTGHFHN</sequence>
<dbReference type="GeneID" id="36550978"/>
<evidence type="ECO:0000256" key="1">
    <source>
        <dbReference type="ARBA" id="ARBA00022630"/>
    </source>
</evidence>
<reference evidence="4 5" key="1">
    <citation type="submission" date="2016-12" db="EMBL/GenBank/DDBJ databases">
        <title>The genomes of Aspergillus section Nigri reveals drivers in fungal speciation.</title>
        <authorList>
            <consortium name="DOE Joint Genome Institute"/>
            <person name="Vesth T.C."/>
            <person name="Nybo J."/>
            <person name="Theobald S."/>
            <person name="Brandl J."/>
            <person name="Frisvad J.C."/>
            <person name="Nielsen K.F."/>
            <person name="Lyhne E.K."/>
            <person name="Kogle M.E."/>
            <person name="Kuo A."/>
            <person name="Riley R."/>
            <person name="Clum A."/>
            <person name="Nolan M."/>
            <person name="Lipzen A."/>
            <person name="Salamov A."/>
            <person name="Henrissat B."/>
            <person name="Wiebenga A."/>
            <person name="De Vries R.P."/>
            <person name="Grigoriev I.V."/>
            <person name="Mortensen U.H."/>
            <person name="Andersen M.R."/>
            <person name="Baker S.E."/>
        </authorList>
    </citation>
    <scope>NUCLEOTIDE SEQUENCE [LARGE SCALE GENOMIC DNA]</scope>
    <source>
        <strain evidence="4 5">IBT 23096</strain>
    </source>
</reference>
<dbReference type="Gene3D" id="3.50.50.60">
    <property type="entry name" value="FAD/NAD(P)-binding domain"/>
    <property type="match status" value="1"/>
</dbReference>
<organism evidence="4 5">
    <name type="scientific">Aspergillus steynii IBT 23096</name>
    <dbReference type="NCBI Taxonomy" id="1392250"/>
    <lineage>
        <taxon>Eukaryota</taxon>
        <taxon>Fungi</taxon>
        <taxon>Dikarya</taxon>
        <taxon>Ascomycota</taxon>
        <taxon>Pezizomycotina</taxon>
        <taxon>Eurotiomycetes</taxon>
        <taxon>Eurotiomycetidae</taxon>
        <taxon>Eurotiales</taxon>
        <taxon>Aspergillaceae</taxon>
        <taxon>Aspergillus</taxon>
        <taxon>Aspergillus subgen. Circumdati</taxon>
    </lineage>
</organism>
<name>A0A2I2G0C1_9EURO</name>